<dbReference type="SUPFAM" id="SSF101898">
    <property type="entry name" value="NHL repeat"/>
    <property type="match status" value="1"/>
</dbReference>
<proteinExistence type="predicted"/>
<evidence type="ECO:0000313" key="1">
    <source>
        <dbReference type="EMBL" id="CAC5410609.1"/>
    </source>
</evidence>
<dbReference type="AlphaFoldDB" id="A0A6J8DR82"/>
<accession>A0A6J8DR82</accession>
<dbReference type="InterPro" id="IPR015943">
    <property type="entry name" value="WD40/YVTN_repeat-like_dom_sf"/>
</dbReference>
<dbReference type="Gene3D" id="2.150.10.10">
    <property type="entry name" value="Serralysin-like metalloprotease, C-terminal"/>
    <property type="match status" value="1"/>
</dbReference>
<protein>
    <submittedName>
        <fullName evidence="1">KRAB</fullName>
    </submittedName>
</protein>
<keyword evidence="2" id="KW-1185">Reference proteome</keyword>
<dbReference type="InterPro" id="IPR011049">
    <property type="entry name" value="Serralysin-like_metalloprot_C"/>
</dbReference>
<sequence>MPVYRCYECSNVLCDDCYLKHDKLTNTKHHTFQSTNDKLLLNNTFEVYDRIVDMKSLPGGLLVFIVFLSDKLLTYSVSDKQQNEISVGKQPRRIAIVDRNTVAVLLSRDYRKVDSIGIVDIRQRQVIQHVDWTLDLPSYRFCPMFYTDDQLYISNHSGITVTDMSGTIDREIELGFEPRDMCYDTKATRIYCINESKKKLICIDRDGNTIFTFTDTGLKNAKRLTIDNEGYVLILCQKDYDLRNFKVHRISPDGMSGELKYLSETLNVVSLKHYTCSETHNVVFPKHYTCSETHNVVSSKHYKCSETHNAVSSKHYTCSETRNAVSSKHYTCSERHNAVSSKHHTCSETHNVVSPKHYKCSETHNAVSYKHYTCSETHNAVSSKHYTCSETHNAVSSKQYTCSKRHNAVYPKHYTCSETHNVVSPKHYTCSERHNAVSPKHYTCSETHNVVSPKHYTCSERHNAVSPKHYTCSETHNVVSPKHYTCSETHNAVSLNITHVVRHTMSFLLNITHVVRHTMSFLLSITHACHSYT</sequence>
<dbReference type="EMBL" id="CACVKT020007780">
    <property type="protein sequence ID" value="CAC5410609.1"/>
    <property type="molecule type" value="Genomic_DNA"/>
</dbReference>
<dbReference type="Gene3D" id="2.130.10.10">
    <property type="entry name" value="YVTN repeat-like/Quinoprotein amine dehydrogenase"/>
    <property type="match status" value="1"/>
</dbReference>
<dbReference type="Proteomes" id="UP000507470">
    <property type="component" value="Unassembled WGS sequence"/>
</dbReference>
<name>A0A6J8DR82_MYTCO</name>
<gene>
    <name evidence="1" type="ORF">MCOR_43783</name>
</gene>
<reference evidence="1 2" key="1">
    <citation type="submission" date="2020-06" db="EMBL/GenBank/DDBJ databases">
        <authorList>
            <person name="Li R."/>
            <person name="Bekaert M."/>
        </authorList>
    </citation>
    <scope>NUCLEOTIDE SEQUENCE [LARGE SCALE GENOMIC DNA]</scope>
    <source>
        <strain evidence="2">wild</strain>
    </source>
</reference>
<organism evidence="1 2">
    <name type="scientific">Mytilus coruscus</name>
    <name type="common">Sea mussel</name>
    <dbReference type="NCBI Taxonomy" id="42192"/>
    <lineage>
        <taxon>Eukaryota</taxon>
        <taxon>Metazoa</taxon>
        <taxon>Spiralia</taxon>
        <taxon>Lophotrochozoa</taxon>
        <taxon>Mollusca</taxon>
        <taxon>Bivalvia</taxon>
        <taxon>Autobranchia</taxon>
        <taxon>Pteriomorphia</taxon>
        <taxon>Mytilida</taxon>
        <taxon>Mytiloidea</taxon>
        <taxon>Mytilidae</taxon>
        <taxon>Mytilinae</taxon>
        <taxon>Mytilus</taxon>
    </lineage>
</organism>
<evidence type="ECO:0000313" key="2">
    <source>
        <dbReference type="Proteomes" id="UP000507470"/>
    </source>
</evidence>